<keyword evidence="3 7" id="KW-0812">Transmembrane</keyword>
<feature type="transmembrane region" description="Helical" evidence="7">
    <location>
        <begin position="407"/>
        <end position="426"/>
    </location>
</feature>
<evidence type="ECO:0000256" key="7">
    <source>
        <dbReference type="SAM" id="Phobius"/>
    </source>
</evidence>
<feature type="transmembrane region" description="Helical" evidence="7">
    <location>
        <begin position="447"/>
        <end position="469"/>
    </location>
</feature>
<dbReference type="Gramene" id="CDP16193">
    <property type="protein sequence ID" value="CDP16193"/>
    <property type="gene ID" value="GSCOC_T00017288001"/>
</dbReference>
<proteinExistence type="inferred from homology"/>
<dbReference type="SUPFAM" id="SSF103473">
    <property type="entry name" value="MFS general substrate transporter"/>
    <property type="match status" value="1"/>
</dbReference>
<gene>
    <name evidence="8" type="ORF">GSCOC_T00017288001</name>
</gene>
<dbReference type="AlphaFoldDB" id="A0A068V8H5"/>
<dbReference type="EMBL" id="HG739202">
    <property type="protein sequence ID" value="CDP16193.1"/>
    <property type="molecule type" value="Genomic_DNA"/>
</dbReference>
<feature type="transmembrane region" description="Helical" evidence="7">
    <location>
        <begin position="63"/>
        <end position="84"/>
    </location>
</feature>
<dbReference type="Gene3D" id="1.20.1250.20">
    <property type="entry name" value="MFS general substrate transporter like domains"/>
    <property type="match status" value="1"/>
</dbReference>
<evidence type="ECO:0000256" key="5">
    <source>
        <dbReference type="ARBA" id="ARBA00023136"/>
    </source>
</evidence>
<evidence type="ECO:0000256" key="3">
    <source>
        <dbReference type="ARBA" id="ARBA00022692"/>
    </source>
</evidence>
<dbReference type="OMA" id="YHHENGS"/>
<feature type="transmembrane region" description="Helical" evidence="7">
    <location>
        <begin position="91"/>
        <end position="111"/>
    </location>
</feature>
<dbReference type="InterPro" id="IPR036259">
    <property type="entry name" value="MFS_trans_sf"/>
</dbReference>
<evidence type="ECO:0000256" key="2">
    <source>
        <dbReference type="ARBA" id="ARBA00005982"/>
    </source>
</evidence>
<comment type="similarity">
    <text evidence="6">Belongs to the major facilitator superfamily. Phosphate:H(+) symporter (TC 2.A.1.9) family.</text>
</comment>
<feature type="transmembrane region" description="Helical" evidence="7">
    <location>
        <begin position="532"/>
        <end position="550"/>
    </location>
</feature>
<keyword evidence="5 7" id="KW-0472">Membrane</keyword>
<organism evidence="8 9">
    <name type="scientific">Coffea canephora</name>
    <name type="common">Robusta coffee</name>
    <dbReference type="NCBI Taxonomy" id="49390"/>
    <lineage>
        <taxon>Eukaryota</taxon>
        <taxon>Viridiplantae</taxon>
        <taxon>Streptophyta</taxon>
        <taxon>Embryophyta</taxon>
        <taxon>Tracheophyta</taxon>
        <taxon>Spermatophyta</taxon>
        <taxon>Magnoliopsida</taxon>
        <taxon>eudicotyledons</taxon>
        <taxon>Gunneridae</taxon>
        <taxon>Pentapetalae</taxon>
        <taxon>asterids</taxon>
        <taxon>lamiids</taxon>
        <taxon>Gentianales</taxon>
        <taxon>Rubiaceae</taxon>
        <taxon>Ixoroideae</taxon>
        <taxon>Gardenieae complex</taxon>
        <taxon>Bertiereae - Coffeeae clade</taxon>
        <taxon>Coffeeae</taxon>
        <taxon>Coffea</taxon>
    </lineage>
</organism>
<dbReference type="PhylomeDB" id="A0A068V8H5"/>
<keyword evidence="4 7" id="KW-1133">Transmembrane helix</keyword>
<comment type="similarity">
    <text evidence="2">Belongs to the major facilitator superfamily. Proton-dependent oligopeptide transporter (POT/PTR) (TC 2.A.17) family.</text>
</comment>
<dbReference type="Proteomes" id="UP000295252">
    <property type="component" value="Chromosome X"/>
</dbReference>
<dbReference type="GO" id="GO:0022857">
    <property type="term" value="F:transmembrane transporter activity"/>
    <property type="evidence" value="ECO:0007669"/>
    <property type="project" value="InterPro"/>
</dbReference>
<sequence length="572" mass="62954">MITKPLLKDDHDCFSAKGGFRTMPFILANEAFAQVASCGLQPSMILYLTGEYHLNMATGSNIIFLWSAATNFMPLLGATVADSFLGRFRMILFGCVISLLGMALLWLTSMIPQVKPPPCHESNKNCSSATSFQLSLLCSCFGLMSIGFGGIRSSSLAFGADQLQKAGGHNNGRVLESYFSWYSALSTISLLIAYTCIVYVQENLGWQVGFGIPVMLMLLSTLSFSLASHLYVKLKAKSSLIVEMLQVAVASYRKRHIELPTESSKMLYHHHRGPSICLPSEKLRFLNKACISLDPEKDLTTDGTAADPWSLCTVNQVEDLKSILKVIPLWSTGMIMSVNNSQLSFSVLQAKFMNRKFGPNFEMPAGSCSMFAVVGAVLWIPFYLQIILPVASRILGRPVHPSTRERMGIGVALSFVGMIVAATVELKRRSLAIREGYSDDSAAVVDISLLWLLPQSFLIGAGAIANMVAQNEFYYSEFPRSMSSISCTLSLLGISAANLVSSFLMNAIDKLSKLGGKESWISTNVNKGHYDYYYWVLAGLSMLNMIYFLICNKAYGPGKEDKKETTFHEQDE</sequence>
<dbReference type="OrthoDB" id="8904098at2759"/>
<comment type="subcellular location">
    <subcellularLocation>
        <location evidence="1">Membrane</location>
        <topology evidence="1">Multi-pass membrane protein</topology>
    </subcellularLocation>
</comment>
<reference evidence="9" key="1">
    <citation type="journal article" date="2014" name="Science">
        <title>The coffee genome provides insight into the convergent evolution of caffeine biosynthesis.</title>
        <authorList>
            <person name="Denoeud F."/>
            <person name="Carretero-Paulet L."/>
            <person name="Dereeper A."/>
            <person name="Droc G."/>
            <person name="Guyot R."/>
            <person name="Pietrella M."/>
            <person name="Zheng C."/>
            <person name="Alberti A."/>
            <person name="Anthony F."/>
            <person name="Aprea G."/>
            <person name="Aury J.M."/>
            <person name="Bento P."/>
            <person name="Bernard M."/>
            <person name="Bocs S."/>
            <person name="Campa C."/>
            <person name="Cenci A."/>
            <person name="Combes M.C."/>
            <person name="Crouzillat D."/>
            <person name="Da Silva C."/>
            <person name="Daddiego L."/>
            <person name="De Bellis F."/>
            <person name="Dussert S."/>
            <person name="Garsmeur O."/>
            <person name="Gayraud T."/>
            <person name="Guignon V."/>
            <person name="Jahn K."/>
            <person name="Jamilloux V."/>
            <person name="Joet T."/>
            <person name="Labadie K."/>
            <person name="Lan T."/>
            <person name="Leclercq J."/>
            <person name="Lepelley M."/>
            <person name="Leroy T."/>
            <person name="Li L.T."/>
            <person name="Librado P."/>
            <person name="Lopez L."/>
            <person name="Munoz A."/>
            <person name="Noel B."/>
            <person name="Pallavicini A."/>
            <person name="Perrotta G."/>
            <person name="Poncet V."/>
            <person name="Pot D."/>
            <person name="Priyono X."/>
            <person name="Rigoreau M."/>
            <person name="Rouard M."/>
            <person name="Rozas J."/>
            <person name="Tranchant-Dubreuil C."/>
            <person name="VanBuren R."/>
            <person name="Zhang Q."/>
            <person name="Andrade A.C."/>
            <person name="Argout X."/>
            <person name="Bertrand B."/>
            <person name="de Kochko A."/>
            <person name="Graziosi G."/>
            <person name="Henry R.J."/>
            <person name="Jayarama X."/>
            <person name="Ming R."/>
            <person name="Nagai C."/>
            <person name="Rounsley S."/>
            <person name="Sankoff D."/>
            <person name="Giuliano G."/>
            <person name="Albert V.A."/>
            <person name="Wincker P."/>
            <person name="Lashermes P."/>
        </authorList>
    </citation>
    <scope>NUCLEOTIDE SEQUENCE [LARGE SCALE GENOMIC DNA]</scope>
    <source>
        <strain evidence="9">cv. DH200-94</strain>
    </source>
</reference>
<accession>A0A068V8H5</accession>
<evidence type="ECO:0000256" key="1">
    <source>
        <dbReference type="ARBA" id="ARBA00004141"/>
    </source>
</evidence>
<dbReference type="InterPro" id="IPR000109">
    <property type="entry name" value="POT_fam"/>
</dbReference>
<dbReference type="Pfam" id="PF00854">
    <property type="entry name" value="PTR2"/>
    <property type="match status" value="1"/>
</dbReference>
<feature type="transmembrane region" description="Helical" evidence="7">
    <location>
        <begin position="179"/>
        <end position="200"/>
    </location>
</feature>
<name>A0A068V8H5_COFCA</name>
<feature type="transmembrane region" description="Helical" evidence="7">
    <location>
        <begin position="363"/>
        <end position="387"/>
    </location>
</feature>
<keyword evidence="9" id="KW-1185">Reference proteome</keyword>
<evidence type="ECO:0000313" key="9">
    <source>
        <dbReference type="Proteomes" id="UP000295252"/>
    </source>
</evidence>
<dbReference type="CDD" id="cd17416">
    <property type="entry name" value="MFS_NPF1_2"/>
    <property type="match status" value="1"/>
</dbReference>
<dbReference type="PANTHER" id="PTHR11654">
    <property type="entry name" value="OLIGOPEPTIDE TRANSPORTER-RELATED"/>
    <property type="match status" value="1"/>
</dbReference>
<feature type="transmembrane region" description="Helical" evidence="7">
    <location>
        <begin position="489"/>
        <end position="508"/>
    </location>
</feature>
<feature type="transmembrane region" description="Helical" evidence="7">
    <location>
        <begin position="212"/>
        <end position="232"/>
    </location>
</feature>
<feature type="transmembrane region" description="Helical" evidence="7">
    <location>
        <begin position="131"/>
        <end position="151"/>
    </location>
</feature>
<evidence type="ECO:0008006" key="10">
    <source>
        <dbReference type="Google" id="ProtNLM"/>
    </source>
</evidence>
<evidence type="ECO:0000313" key="8">
    <source>
        <dbReference type="EMBL" id="CDP16193.1"/>
    </source>
</evidence>
<dbReference type="GO" id="GO:0016020">
    <property type="term" value="C:membrane"/>
    <property type="evidence" value="ECO:0007669"/>
    <property type="project" value="UniProtKB-SubCell"/>
</dbReference>
<evidence type="ECO:0000256" key="6">
    <source>
        <dbReference type="ARBA" id="ARBA00044504"/>
    </source>
</evidence>
<evidence type="ECO:0000256" key="4">
    <source>
        <dbReference type="ARBA" id="ARBA00022989"/>
    </source>
</evidence>
<dbReference type="InParanoid" id="A0A068V8H5"/>
<protein>
    <recommendedName>
        <fullName evidence="10">Major facilitator superfamily (MFS) profile domain-containing protein</fullName>
    </recommendedName>
</protein>